<evidence type="ECO:0000256" key="1">
    <source>
        <dbReference type="SAM" id="MobiDB-lite"/>
    </source>
</evidence>
<feature type="region of interest" description="Disordered" evidence="1">
    <location>
        <begin position="108"/>
        <end position="130"/>
    </location>
</feature>
<dbReference type="InterPro" id="IPR050410">
    <property type="entry name" value="CCR4/nocturin_mRNA_transcr"/>
</dbReference>
<reference evidence="2" key="1">
    <citation type="submission" date="2021-01" db="EMBL/GenBank/DDBJ databases">
        <authorList>
            <person name="Corre E."/>
            <person name="Pelletier E."/>
            <person name="Niang G."/>
            <person name="Scheremetjew M."/>
            <person name="Finn R."/>
            <person name="Kale V."/>
            <person name="Holt S."/>
            <person name="Cochrane G."/>
            <person name="Meng A."/>
            <person name="Brown T."/>
            <person name="Cohen L."/>
        </authorList>
    </citation>
    <scope>NUCLEOTIDE SEQUENCE</scope>
    <source>
        <strain evidence="2">CCMP2058</strain>
    </source>
</reference>
<dbReference type="SUPFAM" id="SSF56219">
    <property type="entry name" value="DNase I-like"/>
    <property type="match status" value="1"/>
</dbReference>
<dbReference type="AlphaFoldDB" id="A0A7S0CWQ3"/>
<evidence type="ECO:0000313" key="2">
    <source>
        <dbReference type="EMBL" id="CAD8434450.1"/>
    </source>
</evidence>
<dbReference type="Gene3D" id="3.60.10.10">
    <property type="entry name" value="Endonuclease/exonuclease/phosphatase"/>
    <property type="match status" value="1"/>
</dbReference>
<organism evidence="2">
    <name type="scientific">Amorphochlora amoebiformis</name>
    <dbReference type="NCBI Taxonomy" id="1561963"/>
    <lineage>
        <taxon>Eukaryota</taxon>
        <taxon>Sar</taxon>
        <taxon>Rhizaria</taxon>
        <taxon>Cercozoa</taxon>
        <taxon>Chlorarachniophyceae</taxon>
        <taxon>Amorphochlora</taxon>
    </lineage>
</organism>
<accession>A0A7S0CWQ3</accession>
<dbReference type="PANTHER" id="PTHR12121:SF31">
    <property type="entry name" value="FAMILY PROTEIN, PUTATIVE, EXPRESSED-RELATED"/>
    <property type="match status" value="1"/>
</dbReference>
<dbReference type="InterPro" id="IPR036691">
    <property type="entry name" value="Endo/exonu/phosph_ase_sf"/>
</dbReference>
<gene>
    <name evidence="2" type="ORF">LAMO00422_LOCUS3079</name>
</gene>
<protein>
    <recommendedName>
        <fullName evidence="3">Endonuclease/exonuclease/phosphatase domain-containing protein</fullName>
    </recommendedName>
</protein>
<sequence length="334" mass="37839">MEASNEKRWKDRQRECLEMCLETRSGVLGIQEYWFKPAFREIYESKDGMGSRYAFYGLKRPSYKEDGLAFFIDRHQLEVVKFHELIYGYHGQRCALILHARLKKRSRGTSENRLKNLQNHNESEASSSASASGRDILIANTHLTFPHGRSDNDLRLKQAQRLLNAMEKLAVSGWDRKEGNVSGGMDMFVLGDFNGGGQSDAVYRLFKKYGYKSSFAAANGTEAPVTHLTHRGTKVSVDFIWFRPMSCNSGSRTIDVKAAYALPRGISTEDWPRSFTISDHRPVVAEFSISDLFTSTAQTIAGHAKPTEPISSSTNEKKNDFTRLSRVSLKRNRC</sequence>
<dbReference type="PANTHER" id="PTHR12121">
    <property type="entry name" value="CARBON CATABOLITE REPRESSOR PROTEIN 4"/>
    <property type="match status" value="1"/>
</dbReference>
<proteinExistence type="predicted"/>
<name>A0A7S0CWQ3_9EUKA</name>
<evidence type="ECO:0008006" key="3">
    <source>
        <dbReference type="Google" id="ProtNLM"/>
    </source>
</evidence>
<dbReference type="EMBL" id="HBEM01004387">
    <property type="protein sequence ID" value="CAD8434450.1"/>
    <property type="molecule type" value="Transcribed_RNA"/>
</dbReference>
<dbReference type="GO" id="GO:0000175">
    <property type="term" value="F:3'-5'-RNA exonuclease activity"/>
    <property type="evidence" value="ECO:0007669"/>
    <property type="project" value="TreeGrafter"/>
</dbReference>